<dbReference type="InterPro" id="IPR005202">
    <property type="entry name" value="TF_GRAS"/>
</dbReference>
<organism evidence="6 7">
    <name type="scientific">Populus tomentosa</name>
    <name type="common">Chinese white poplar</name>
    <dbReference type="NCBI Taxonomy" id="118781"/>
    <lineage>
        <taxon>Eukaryota</taxon>
        <taxon>Viridiplantae</taxon>
        <taxon>Streptophyta</taxon>
        <taxon>Embryophyta</taxon>
        <taxon>Tracheophyta</taxon>
        <taxon>Spermatophyta</taxon>
        <taxon>Magnoliopsida</taxon>
        <taxon>eudicotyledons</taxon>
        <taxon>Gunneridae</taxon>
        <taxon>Pentapetalae</taxon>
        <taxon>rosids</taxon>
        <taxon>fabids</taxon>
        <taxon>Malpighiales</taxon>
        <taxon>Salicaceae</taxon>
        <taxon>Saliceae</taxon>
        <taxon>Populus</taxon>
    </lineage>
</organism>
<keyword evidence="2" id="KW-0805">Transcription regulation</keyword>
<dbReference type="AlphaFoldDB" id="A0A8X8CE88"/>
<feature type="short sequence motif" description="LXXLL motif" evidence="5">
    <location>
        <begin position="123"/>
        <end position="127"/>
    </location>
</feature>
<proteinExistence type="inferred from homology"/>
<evidence type="ECO:0000256" key="5">
    <source>
        <dbReference type="PROSITE-ProRule" id="PRU01191"/>
    </source>
</evidence>
<evidence type="ECO:0000256" key="1">
    <source>
        <dbReference type="ARBA" id="ARBA00004123"/>
    </source>
</evidence>
<keyword evidence="4" id="KW-0539">Nucleus</keyword>
<protein>
    <submittedName>
        <fullName evidence="6">Uncharacterized protein</fullName>
    </submittedName>
</protein>
<comment type="similarity">
    <text evidence="5">Belongs to the GRAS family.</text>
</comment>
<evidence type="ECO:0000313" key="7">
    <source>
        <dbReference type="Proteomes" id="UP000886885"/>
    </source>
</evidence>
<dbReference type="Proteomes" id="UP000886885">
    <property type="component" value="Chromosome 13D"/>
</dbReference>
<dbReference type="PROSITE" id="PS50985">
    <property type="entry name" value="GRAS"/>
    <property type="match status" value="1"/>
</dbReference>
<evidence type="ECO:0000313" key="6">
    <source>
        <dbReference type="EMBL" id="KAG6750982.1"/>
    </source>
</evidence>
<comment type="caution">
    <text evidence="6">The sequence shown here is derived from an EMBL/GenBank/DDBJ whole genome shotgun (WGS) entry which is preliminary data.</text>
</comment>
<gene>
    <name evidence="6" type="ORF">POTOM_045497</name>
</gene>
<comment type="caution">
    <text evidence="5">Lacks conserved residue(s) required for the propagation of feature annotation.</text>
</comment>
<dbReference type="GO" id="GO:0005634">
    <property type="term" value="C:nucleus"/>
    <property type="evidence" value="ECO:0007669"/>
    <property type="project" value="UniProtKB-SubCell"/>
</dbReference>
<sequence length="159" mass="18055">MASLLFHRLLECAKAIEGGNLDVADSVLAEIQSLTPKEESIWTRKVVKYCAEALVRRAYGIRPPFPLPAKCGIKRKWAQKVTDKKFQLRQLTFNGPDDIVNCISKLRRKREDEIVVVNWNLILHKLLSKVKDLGADIMVIVKQEASLNSSDLSKRLEQS</sequence>
<accession>A0A8X8CE88</accession>
<keyword evidence="3" id="KW-0804">Transcription</keyword>
<evidence type="ECO:0000256" key="3">
    <source>
        <dbReference type="ARBA" id="ARBA00023163"/>
    </source>
</evidence>
<comment type="subcellular location">
    <subcellularLocation>
        <location evidence="1">Nucleus</location>
    </subcellularLocation>
</comment>
<keyword evidence="7" id="KW-1185">Reference proteome</keyword>
<dbReference type="EMBL" id="JAAWWB010000026">
    <property type="protein sequence ID" value="KAG6750982.1"/>
    <property type="molecule type" value="Genomic_DNA"/>
</dbReference>
<dbReference type="Pfam" id="PF03514">
    <property type="entry name" value="GRAS"/>
    <property type="match status" value="1"/>
</dbReference>
<evidence type="ECO:0000256" key="2">
    <source>
        <dbReference type="ARBA" id="ARBA00023015"/>
    </source>
</evidence>
<evidence type="ECO:0000256" key="4">
    <source>
        <dbReference type="ARBA" id="ARBA00023242"/>
    </source>
</evidence>
<dbReference type="OrthoDB" id="1000586at2759"/>
<name>A0A8X8CE88_POPTO</name>
<reference evidence="6" key="1">
    <citation type="journal article" date="2020" name="bioRxiv">
        <title>Hybrid origin of Populus tomentosa Carr. identified through genome sequencing and phylogenomic analysis.</title>
        <authorList>
            <person name="An X."/>
            <person name="Gao K."/>
            <person name="Chen Z."/>
            <person name="Li J."/>
            <person name="Yang X."/>
            <person name="Yang X."/>
            <person name="Zhou J."/>
            <person name="Guo T."/>
            <person name="Zhao T."/>
            <person name="Huang S."/>
            <person name="Miao D."/>
            <person name="Khan W.U."/>
            <person name="Rao P."/>
            <person name="Ye M."/>
            <person name="Lei B."/>
            <person name="Liao W."/>
            <person name="Wang J."/>
            <person name="Ji L."/>
            <person name="Li Y."/>
            <person name="Guo B."/>
            <person name="Mustafa N.S."/>
            <person name="Li S."/>
            <person name="Yun Q."/>
            <person name="Keller S.R."/>
            <person name="Mao J."/>
            <person name="Zhang R."/>
            <person name="Strauss S.H."/>
        </authorList>
    </citation>
    <scope>NUCLEOTIDE SEQUENCE</scope>
    <source>
        <strain evidence="6">GM15</strain>
        <tissue evidence="6">Leaf</tissue>
    </source>
</reference>